<accession>A0A6S7K446</accession>
<name>A0A6S7K446_PARCT</name>
<keyword evidence="3" id="KW-1185">Reference proteome</keyword>
<dbReference type="InterPro" id="IPR036936">
    <property type="entry name" value="CRIB_dom_sf"/>
</dbReference>
<proteinExistence type="predicted"/>
<dbReference type="GO" id="GO:0016301">
    <property type="term" value="F:kinase activity"/>
    <property type="evidence" value="ECO:0007669"/>
    <property type="project" value="UniProtKB-KW"/>
</dbReference>
<dbReference type="AlphaFoldDB" id="A0A6S7K446"/>
<evidence type="ECO:0000313" key="3">
    <source>
        <dbReference type="Proteomes" id="UP001152795"/>
    </source>
</evidence>
<dbReference type="Gene3D" id="3.90.810.10">
    <property type="entry name" value="CRIB domain"/>
    <property type="match status" value="1"/>
</dbReference>
<organism evidence="2 3">
    <name type="scientific">Paramuricea clavata</name>
    <name type="common">Red gorgonian</name>
    <name type="synonym">Violescent sea-whip</name>
    <dbReference type="NCBI Taxonomy" id="317549"/>
    <lineage>
        <taxon>Eukaryota</taxon>
        <taxon>Metazoa</taxon>
        <taxon>Cnidaria</taxon>
        <taxon>Anthozoa</taxon>
        <taxon>Octocorallia</taxon>
        <taxon>Malacalcyonacea</taxon>
        <taxon>Plexauridae</taxon>
        <taxon>Paramuricea</taxon>
    </lineage>
</organism>
<dbReference type="Pfam" id="PF00786">
    <property type="entry name" value="PBD"/>
    <property type="match status" value="1"/>
</dbReference>
<dbReference type="PROSITE" id="PS50108">
    <property type="entry name" value="CRIB"/>
    <property type="match status" value="1"/>
</dbReference>
<reference evidence="2" key="1">
    <citation type="submission" date="2020-04" db="EMBL/GenBank/DDBJ databases">
        <authorList>
            <person name="Alioto T."/>
            <person name="Alioto T."/>
            <person name="Gomez Garrido J."/>
        </authorList>
    </citation>
    <scope>NUCLEOTIDE SEQUENCE</scope>
    <source>
        <strain evidence="2">A484AB</strain>
    </source>
</reference>
<dbReference type="InterPro" id="IPR000095">
    <property type="entry name" value="CRIB_dom"/>
</dbReference>
<dbReference type="Proteomes" id="UP001152795">
    <property type="component" value="Unassembled WGS sequence"/>
</dbReference>
<gene>
    <name evidence="2" type="ORF">PACLA_8A066956</name>
</gene>
<keyword evidence="2" id="KW-0418">Kinase</keyword>
<feature type="compositionally biased region" description="Low complexity" evidence="1">
    <location>
        <begin position="21"/>
        <end position="34"/>
    </location>
</feature>
<evidence type="ECO:0000256" key="1">
    <source>
        <dbReference type="SAM" id="MobiDB-lite"/>
    </source>
</evidence>
<feature type="region of interest" description="Disordered" evidence="1">
    <location>
        <begin position="1"/>
        <end position="42"/>
    </location>
</feature>
<sequence>MADEERPPAPPMRSTSHKDAASPASSKPLPSTPSEGENLSLKKKKKATFTFFPNKGDDDKKYNKKKPEISYPTSFEHTIHVGFDSITGEFTVRYKYENIVCHSSGHSVRAKIVLALLSN</sequence>
<evidence type="ECO:0000313" key="2">
    <source>
        <dbReference type="EMBL" id="CAB4038191.1"/>
    </source>
</evidence>
<protein>
    <submittedName>
        <fullName evidence="2">Serine threonine- kinase PAK 1-like</fullName>
    </submittedName>
</protein>
<keyword evidence="2" id="KW-0808">Transferase</keyword>
<dbReference type="OrthoDB" id="1022360at2759"/>
<comment type="caution">
    <text evidence="2">The sequence shown here is derived from an EMBL/GenBank/DDBJ whole genome shotgun (WGS) entry which is preliminary data.</text>
</comment>
<dbReference type="EMBL" id="CACRXK020023915">
    <property type="protein sequence ID" value="CAB4038191.1"/>
    <property type="molecule type" value="Genomic_DNA"/>
</dbReference>